<dbReference type="AlphaFoldDB" id="A0A388SXF9"/>
<accession>A0A388SXF9</accession>
<organism evidence="1 2">
    <name type="scientific">Streptomyces spongiicola</name>
    <dbReference type="NCBI Taxonomy" id="1690221"/>
    <lineage>
        <taxon>Bacteria</taxon>
        <taxon>Bacillati</taxon>
        <taxon>Actinomycetota</taxon>
        <taxon>Actinomycetes</taxon>
        <taxon>Kitasatosporales</taxon>
        <taxon>Streptomycetaceae</taxon>
        <taxon>Streptomyces</taxon>
    </lineage>
</organism>
<evidence type="ECO:0000313" key="2">
    <source>
        <dbReference type="Proteomes" id="UP000265354"/>
    </source>
</evidence>
<sequence>MRAGERSPSPNTWPSCGQVFSEVTQIFDIGGVAISPMGEEEVKVAKSEAPVLTGAWCKRDMLRN</sequence>
<name>A0A388SXF9_9ACTN</name>
<gene>
    <name evidence="1" type="ORF">SSP531S_10800</name>
</gene>
<dbReference type="EMBL" id="BGZL01000003">
    <property type="protein sequence ID" value="GBP99684.1"/>
    <property type="molecule type" value="Genomic_DNA"/>
</dbReference>
<reference evidence="1 2" key="1">
    <citation type="submission" date="2018-07" db="EMBL/GenBank/DDBJ databases">
        <title>Whole Genome Shotgun Sequence of Streptomyces spongiicola strain 531S.</title>
        <authorList>
            <person name="Dohra H."/>
            <person name="Kodani S."/>
        </authorList>
    </citation>
    <scope>NUCLEOTIDE SEQUENCE [LARGE SCALE GENOMIC DNA]</scope>
    <source>
        <strain evidence="1 2">531S</strain>
    </source>
</reference>
<evidence type="ECO:0000313" key="1">
    <source>
        <dbReference type="EMBL" id="GBP99684.1"/>
    </source>
</evidence>
<dbReference type="Proteomes" id="UP000265354">
    <property type="component" value="Unassembled WGS sequence"/>
</dbReference>
<protein>
    <submittedName>
        <fullName evidence="1">Uncharacterized protein</fullName>
    </submittedName>
</protein>
<proteinExistence type="predicted"/>
<comment type="caution">
    <text evidence="1">The sequence shown here is derived from an EMBL/GenBank/DDBJ whole genome shotgun (WGS) entry which is preliminary data.</text>
</comment>